<keyword evidence="15" id="KW-1185">Reference proteome</keyword>
<evidence type="ECO:0000256" key="11">
    <source>
        <dbReference type="SAM" id="MobiDB-lite"/>
    </source>
</evidence>
<evidence type="ECO:0000256" key="2">
    <source>
        <dbReference type="ARBA" id="ARBA00001946"/>
    </source>
</evidence>
<evidence type="ECO:0000256" key="9">
    <source>
        <dbReference type="ARBA" id="ARBA00023211"/>
    </source>
</evidence>
<dbReference type="InterPro" id="IPR013651">
    <property type="entry name" value="ATP-grasp_RimK-type"/>
</dbReference>
<organism evidence="14 15">
    <name type="scientific">Pelagicoccus enzymogenes</name>
    <dbReference type="NCBI Taxonomy" id="2773457"/>
    <lineage>
        <taxon>Bacteria</taxon>
        <taxon>Pseudomonadati</taxon>
        <taxon>Verrucomicrobiota</taxon>
        <taxon>Opitutia</taxon>
        <taxon>Puniceicoccales</taxon>
        <taxon>Pelagicoccaceae</taxon>
        <taxon>Pelagicoccus</taxon>
    </lineage>
</organism>
<keyword evidence="14" id="KW-0689">Ribosomal protein</keyword>
<dbReference type="GO" id="GO:0005840">
    <property type="term" value="C:ribosome"/>
    <property type="evidence" value="ECO:0007669"/>
    <property type="project" value="UniProtKB-KW"/>
</dbReference>
<dbReference type="InterPro" id="IPR041107">
    <property type="entry name" value="Rimk_N"/>
</dbReference>
<feature type="region of interest" description="Disordered" evidence="11">
    <location>
        <begin position="384"/>
        <end position="405"/>
    </location>
</feature>
<protein>
    <submittedName>
        <fullName evidence="14">30S ribosomal protein S6--L-glutamate ligase</fullName>
        <ecNumber evidence="14">6.3.2.-</ecNumber>
    </submittedName>
</protein>
<dbReference type="SUPFAM" id="SSF56059">
    <property type="entry name" value="Glutathione synthetase ATP-binding domain-like"/>
    <property type="match status" value="1"/>
</dbReference>
<dbReference type="Pfam" id="PF08443">
    <property type="entry name" value="RimK"/>
    <property type="match status" value="1"/>
</dbReference>
<evidence type="ECO:0000256" key="7">
    <source>
        <dbReference type="ARBA" id="ARBA00022842"/>
    </source>
</evidence>
<dbReference type="InterPro" id="IPR004666">
    <property type="entry name" value="Rp_bS6_RimK/Lys_biosynth_LsyX"/>
</dbReference>
<dbReference type="FunFam" id="3.30.470.20:FF:000058">
    <property type="entry name" value="Alpha-aminoadipate--LysW ligase LysX protein"/>
    <property type="match status" value="1"/>
</dbReference>
<dbReference type="Gene3D" id="3.30.70.1450">
    <property type="entry name" value="Regulator of K+ conductance, C-terminal domain"/>
    <property type="match status" value="1"/>
</dbReference>
<dbReference type="InterPro" id="IPR006037">
    <property type="entry name" value="RCK_C"/>
</dbReference>
<dbReference type="InterPro" id="IPR011761">
    <property type="entry name" value="ATP-grasp"/>
</dbReference>
<dbReference type="Pfam" id="PF02080">
    <property type="entry name" value="TrkA_C"/>
    <property type="match status" value="1"/>
</dbReference>
<dbReference type="PROSITE" id="PS51202">
    <property type="entry name" value="RCK_C"/>
    <property type="match status" value="1"/>
</dbReference>
<dbReference type="Gene3D" id="3.40.50.20">
    <property type="match status" value="1"/>
</dbReference>
<dbReference type="AlphaFoldDB" id="A0A927IHG5"/>
<dbReference type="InterPro" id="IPR013815">
    <property type="entry name" value="ATP_grasp_subdomain_1"/>
</dbReference>
<evidence type="ECO:0000313" key="15">
    <source>
        <dbReference type="Proteomes" id="UP000622317"/>
    </source>
</evidence>
<dbReference type="NCBIfam" id="TIGR00768">
    <property type="entry name" value="rimK_fam"/>
    <property type="match status" value="1"/>
</dbReference>
<dbReference type="PANTHER" id="PTHR21621">
    <property type="entry name" value="RIBOSOMAL PROTEIN S6 MODIFICATION PROTEIN"/>
    <property type="match status" value="1"/>
</dbReference>
<dbReference type="GO" id="GO:0005737">
    <property type="term" value="C:cytoplasm"/>
    <property type="evidence" value="ECO:0007669"/>
    <property type="project" value="TreeGrafter"/>
</dbReference>
<keyword evidence="9" id="KW-0464">Manganese</keyword>
<evidence type="ECO:0000256" key="3">
    <source>
        <dbReference type="ARBA" id="ARBA00022598"/>
    </source>
</evidence>
<dbReference type="GO" id="GO:0008324">
    <property type="term" value="F:monoatomic cation transmembrane transporter activity"/>
    <property type="evidence" value="ECO:0007669"/>
    <property type="project" value="InterPro"/>
</dbReference>
<dbReference type="GO" id="GO:0005524">
    <property type="term" value="F:ATP binding"/>
    <property type="evidence" value="ECO:0007669"/>
    <property type="project" value="UniProtKB-UniRule"/>
</dbReference>
<evidence type="ECO:0000256" key="8">
    <source>
        <dbReference type="ARBA" id="ARBA00022917"/>
    </source>
</evidence>
<dbReference type="EC" id="6.3.2.-" evidence="14"/>
<dbReference type="GO" id="GO:0046872">
    <property type="term" value="F:metal ion binding"/>
    <property type="evidence" value="ECO:0007669"/>
    <property type="project" value="UniProtKB-KW"/>
</dbReference>
<gene>
    <name evidence="14" type="primary">rimK</name>
    <name evidence="14" type="ORF">IEN85_22375</name>
</gene>
<sequence>MDPLKIAILSRGPRLYSTRRLREAAEKRGHKVKVLDTMKFALYIEAGQPDLTFGGKPLSSYDAIIPRIGTSLTFFGSSVVRQFEQMGTYCLNTADAILASRDKLASMQELSSHNVGIAETAFVRNPTDVLKAIQAMGGAPVVIKLLQGTQGIGVILAETNKVAEAIIETLSAVKQNVLVQKFVAESKGRDIRAFVVGDRVVAAMRRTAAGQEFRSNVHRGGNTQSVTLDPEYERTAVKAAQILNLSVAGVDMLEGADGPVIMEVNSSPGLEGIEGATGVDIAGEIIQFMEEQIRFGNIDVRERLALTRGYSVTEFAVEPNSEFVGKTIRESGLRERDIVVMRLVRGQDHIANPKGTRIIEAGDHLLCYGFRAALQGLLPAFAKSKRRKKKSSLTKKATKPADPNS</sequence>
<dbReference type="Gene3D" id="3.30.1490.20">
    <property type="entry name" value="ATP-grasp fold, A domain"/>
    <property type="match status" value="1"/>
</dbReference>
<evidence type="ECO:0000256" key="5">
    <source>
        <dbReference type="ARBA" id="ARBA00022741"/>
    </source>
</evidence>
<comment type="cofactor">
    <cofactor evidence="2">
        <name>Mg(2+)</name>
        <dbReference type="ChEBI" id="CHEBI:18420"/>
    </cofactor>
</comment>
<dbReference type="SUPFAM" id="SSF116726">
    <property type="entry name" value="TrkA C-terminal domain-like"/>
    <property type="match status" value="1"/>
</dbReference>
<keyword evidence="5 10" id="KW-0547">Nucleotide-binding</keyword>
<dbReference type="GO" id="GO:0009432">
    <property type="term" value="P:SOS response"/>
    <property type="evidence" value="ECO:0007669"/>
    <property type="project" value="TreeGrafter"/>
</dbReference>
<dbReference type="Proteomes" id="UP000622317">
    <property type="component" value="Unassembled WGS sequence"/>
</dbReference>
<comment type="caution">
    <text evidence="14">The sequence shown here is derived from an EMBL/GenBank/DDBJ whole genome shotgun (WGS) entry which is preliminary data.</text>
</comment>
<keyword evidence="6 10" id="KW-0067">ATP-binding</keyword>
<proteinExistence type="predicted"/>
<comment type="cofactor">
    <cofactor evidence="1">
        <name>Mn(2+)</name>
        <dbReference type="ChEBI" id="CHEBI:29035"/>
    </cofactor>
</comment>
<reference evidence="14" key="1">
    <citation type="submission" date="2020-09" db="EMBL/GenBank/DDBJ databases">
        <title>Pelagicoccus enzymogenes sp. nov. with an EPS production, isolated from marine sediment.</title>
        <authorList>
            <person name="Feng X."/>
        </authorList>
    </citation>
    <scope>NUCLEOTIDE SEQUENCE</scope>
    <source>
        <strain evidence="14">NFK12</strain>
    </source>
</reference>
<evidence type="ECO:0000256" key="1">
    <source>
        <dbReference type="ARBA" id="ARBA00001936"/>
    </source>
</evidence>
<evidence type="ECO:0000313" key="14">
    <source>
        <dbReference type="EMBL" id="MBD5782262.1"/>
    </source>
</evidence>
<dbReference type="GO" id="GO:0006813">
    <property type="term" value="P:potassium ion transport"/>
    <property type="evidence" value="ECO:0007669"/>
    <property type="project" value="InterPro"/>
</dbReference>
<feature type="compositionally biased region" description="Basic residues" evidence="11">
    <location>
        <begin position="384"/>
        <end position="398"/>
    </location>
</feature>
<evidence type="ECO:0000256" key="10">
    <source>
        <dbReference type="PROSITE-ProRule" id="PRU00409"/>
    </source>
</evidence>
<dbReference type="PANTHER" id="PTHR21621:SF0">
    <property type="entry name" value="BETA-CITRYLGLUTAMATE SYNTHASE B-RELATED"/>
    <property type="match status" value="1"/>
</dbReference>
<evidence type="ECO:0000256" key="6">
    <source>
        <dbReference type="ARBA" id="ARBA00022840"/>
    </source>
</evidence>
<dbReference type="Pfam" id="PF18030">
    <property type="entry name" value="Rimk_N"/>
    <property type="match status" value="1"/>
</dbReference>
<keyword evidence="7" id="KW-0460">Magnesium</keyword>
<keyword evidence="4" id="KW-0479">Metal-binding</keyword>
<keyword evidence="8" id="KW-0648">Protein biosynthesis</keyword>
<name>A0A927IHG5_9BACT</name>
<feature type="domain" description="RCK C-terminal" evidence="13">
    <location>
        <begin position="299"/>
        <end position="383"/>
    </location>
</feature>
<keyword evidence="14" id="KW-0687">Ribonucleoprotein</keyword>
<dbReference type="GO" id="GO:0018169">
    <property type="term" value="F:ribosomal S6-glutamic acid ligase activity"/>
    <property type="evidence" value="ECO:0007669"/>
    <property type="project" value="TreeGrafter"/>
</dbReference>
<evidence type="ECO:0000259" key="12">
    <source>
        <dbReference type="PROSITE" id="PS50975"/>
    </source>
</evidence>
<dbReference type="EMBL" id="JACYFG010000057">
    <property type="protein sequence ID" value="MBD5782262.1"/>
    <property type="molecule type" value="Genomic_DNA"/>
</dbReference>
<dbReference type="RefSeq" id="WP_191619342.1">
    <property type="nucleotide sequence ID" value="NZ_JACYFG010000057.1"/>
</dbReference>
<keyword evidence="3 14" id="KW-0436">Ligase</keyword>
<dbReference type="InterPro" id="IPR036721">
    <property type="entry name" value="RCK_C_sf"/>
</dbReference>
<accession>A0A927IHG5</accession>
<feature type="domain" description="ATP-grasp" evidence="12">
    <location>
        <begin position="107"/>
        <end position="290"/>
    </location>
</feature>
<evidence type="ECO:0000256" key="4">
    <source>
        <dbReference type="ARBA" id="ARBA00022723"/>
    </source>
</evidence>
<dbReference type="GO" id="GO:0006412">
    <property type="term" value="P:translation"/>
    <property type="evidence" value="ECO:0007669"/>
    <property type="project" value="UniProtKB-KW"/>
</dbReference>
<dbReference type="NCBIfam" id="NF007764">
    <property type="entry name" value="PRK10446.1"/>
    <property type="match status" value="1"/>
</dbReference>
<dbReference type="PROSITE" id="PS50975">
    <property type="entry name" value="ATP_GRASP"/>
    <property type="match status" value="1"/>
</dbReference>
<dbReference type="Gene3D" id="3.30.470.20">
    <property type="entry name" value="ATP-grasp fold, B domain"/>
    <property type="match status" value="1"/>
</dbReference>
<evidence type="ECO:0000259" key="13">
    <source>
        <dbReference type="PROSITE" id="PS51202"/>
    </source>
</evidence>